<proteinExistence type="predicted"/>
<gene>
    <name evidence="2" type="ORF">WS90_31845</name>
</gene>
<sequence length="97" mass="10835">MRIFARSCFLSVNAAGAFVRLYGRGIGREIVVKRRAPDANSRKKRRDMHRAAAHKSGARCPPLLAVRVLRRRNRVPSRAAARPAGLAAVSYLRKRLS</sequence>
<evidence type="ECO:0000313" key="2">
    <source>
        <dbReference type="EMBL" id="KVK73284.1"/>
    </source>
</evidence>
<dbReference type="EMBL" id="LOYH01000103">
    <property type="protein sequence ID" value="KVK73284.1"/>
    <property type="molecule type" value="Genomic_DNA"/>
</dbReference>
<feature type="compositionally biased region" description="Basic residues" evidence="1">
    <location>
        <begin position="42"/>
        <end position="56"/>
    </location>
</feature>
<reference evidence="2 3" key="1">
    <citation type="submission" date="2015-11" db="EMBL/GenBank/DDBJ databases">
        <title>Expanding the genomic diversity of Burkholderia species for the development of highly accurate diagnostics.</title>
        <authorList>
            <person name="Sahl J."/>
            <person name="Keim P."/>
            <person name="Wagner D."/>
        </authorList>
    </citation>
    <scope>NUCLEOTIDE SEQUENCE [LARGE SCALE GENOMIC DNA]</scope>
    <source>
        <strain evidence="2 3">MSMB1302</strain>
    </source>
</reference>
<protein>
    <submittedName>
        <fullName evidence="2">Uncharacterized protein</fullName>
    </submittedName>
</protein>
<comment type="caution">
    <text evidence="2">The sequence shown here is derived from an EMBL/GenBank/DDBJ whole genome shotgun (WGS) entry which is preliminary data.</text>
</comment>
<feature type="region of interest" description="Disordered" evidence="1">
    <location>
        <begin position="36"/>
        <end position="56"/>
    </location>
</feature>
<organism evidence="2 3">
    <name type="scientific">Burkholderia cepacia</name>
    <name type="common">Pseudomonas cepacia</name>
    <dbReference type="NCBI Taxonomy" id="292"/>
    <lineage>
        <taxon>Bacteria</taxon>
        <taxon>Pseudomonadati</taxon>
        <taxon>Pseudomonadota</taxon>
        <taxon>Betaproteobacteria</taxon>
        <taxon>Burkholderiales</taxon>
        <taxon>Burkholderiaceae</taxon>
        <taxon>Burkholderia</taxon>
        <taxon>Burkholderia cepacia complex</taxon>
    </lineage>
</organism>
<evidence type="ECO:0000313" key="3">
    <source>
        <dbReference type="Proteomes" id="UP000069001"/>
    </source>
</evidence>
<evidence type="ECO:0000256" key="1">
    <source>
        <dbReference type="SAM" id="MobiDB-lite"/>
    </source>
</evidence>
<dbReference type="AlphaFoldDB" id="A0A103Z4N6"/>
<accession>A0A103Z4N6</accession>
<dbReference type="Proteomes" id="UP000069001">
    <property type="component" value="Unassembled WGS sequence"/>
</dbReference>
<name>A0A103Z4N6_BURCE</name>